<dbReference type="InterPro" id="IPR038076">
    <property type="entry name" value="MgtE_N_sf"/>
</dbReference>
<feature type="region of interest" description="Disordered" evidence="2">
    <location>
        <begin position="30"/>
        <end position="86"/>
    </location>
</feature>
<accession>A0A3B0RGL4</accession>
<keyword evidence="1" id="KW-0175">Coiled coil</keyword>
<protein>
    <recommendedName>
        <fullName evidence="3">Magnesium transporter MgtE intracellular domain-containing protein</fullName>
    </recommendedName>
</protein>
<feature type="domain" description="Magnesium transporter MgtE intracellular" evidence="3">
    <location>
        <begin position="157"/>
        <end position="205"/>
    </location>
</feature>
<name>A0A3B0RGL4_9ZZZZ</name>
<sequence length="221" mass="24216">MKSHPLLIIGAIFAASFAGRIIGVADAALSRPETETSKPTTQDTKTEHSAEPEATAPAHEAEANKAEHSAERTETHAKNPLTSRNAAQTDALLAAIRERSEVLDARTVRVEDRIRILEIIEKRVEERITELQKNKDALSSLVAFADEAAEQDIALLSKMYEQMKPKKAGEIFNKMDPTFAAGFLTEMNSESAALVLTNMSTDKAYETSMIIASRNAAVHRK</sequence>
<evidence type="ECO:0000259" key="3">
    <source>
        <dbReference type="Pfam" id="PF03448"/>
    </source>
</evidence>
<proteinExistence type="predicted"/>
<dbReference type="Pfam" id="PF03448">
    <property type="entry name" value="MgtE_N"/>
    <property type="match status" value="1"/>
</dbReference>
<gene>
    <name evidence="4" type="ORF">MNBD_ALPHA05-1930</name>
</gene>
<evidence type="ECO:0000313" key="4">
    <source>
        <dbReference type="EMBL" id="VAV91011.1"/>
    </source>
</evidence>
<evidence type="ECO:0000256" key="2">
    <source>
        <dbReference type="SAM" id="MobiDB-lite"/>
    </source>
</evidence>
<dbReference type="Gene3D" id="1.25.60.10">
    <property type="entry name" value="MgtE N-terminal domain-like"/>
    <property type="match status" value="1"/>
</dbReference>
<dbReference type="InterPro" id="IPR006668">
    <property type="entry name" value="Mg_transptr_MgtE_intracell_dom"/>
</dbReference>
<evidence type="ECO:0000256" key="1">
    <source>
        <dbReference type="SAM" id="Coils"/>
    </source>
</evidence>
<dbReference type="AlphaFoldDB" id="A0A3B0RGL4"/>
<reference evidence="4" key="1">
    <citation type="submission" date="2018-06" db="EMBL/GenBank/DDBJ databases">
        <authorList>
            <person name="Zhirakovskaya E."/>
        </authorList>
    </citation>
    <scope>NUCLEOTIDE SEQUENCE</scope>
</reference>
<feature type="coiled-coil region" evidence="1">
    <location>
        <begin position="114"/>
        <end position="141"/>
    </location>
</feature>
<dbReference type="SUPFAM" id="SSF158791">
    <property type="entry name" value="MgtE N-terminal domain-like"/>
    <property type="match status" value="1"/>
</dbReference>
<organism evidence="4">
    <name type="scientific">hydrothermal vent metagenome</name>
    <dbReference type="NCBI Taxonomy" id="652676"/>
    <lineage>
        <taxon>unclassified sequences</taxon>
        <taxon>metagenomes</taxon>
        <taxon>ecological metagenomes</taxon>
    </lineage>
</organism>
<dbReference type="EMBL" id="UOEH01000052">
    <property type="protein sequence ID" value="VAV91011.1"/>
    <property type="molecule type" value="Genomic_DNA"/>
</dbReference>
<feature type="compositionally biased region" description="Basic and acidic residues" evidence="2">
    <location>
        <begin position="59"/>
        <end position="77"/>
    </location>
</feature>